<feature type="domain" description="Metallo-beta-lactamase" evidence="2">
    <location>
        <begin position="35"/>
        <end position="221"/>
    </location>
</feature>
<dbReference type="Pfam" id="PF00753">
    <property type="entry name" value="Lactamase_B"/>
    <property type="match status" value="1"/>
</dbReference>
<dbReference type="InterPro" id="IPR036866">
    <property type="entry name" value="RibonucZ/Hydroxyglut_hydro"/>
</dbReference>
<organism evidence="3 4">
    <name type="scientific">Roseibium aggregatum</name>
    <dbReference type="NCBI Taxonomy" id="187304"/>
    <lineage>
        <taxon>Bacteria</taxon>
        <taxon>Pseudomonadati</taxon>
        <taxon>Pseudomonadota</taxon>
        <taxon>Alphaproteobacteria</taxon>
        <taxon>Hyphomicrobiales</taxon>
        <taxon>Stappiaceae</taxon>
        <taxon>Roseibium</taxon>
    </lineage>
</organism>
<gene>
    <name evidence="3" type="ORF">HK439_10110</name>
</gene>
<dbReference type="RefSeq" id="WP_190291290.1">
    <property type="nucleotide sequence ID" value="NZ_JABFCZ010000010.1"/>
</dbReference>
<dbReference type="PANTHER" id="PTHR42951">
    <property type="entry name" value="METALLO-BETA-LACTAMASE DOMAIN-CONTAINING"/>
    <property type="match status" value="1"/>
</dbReference>
<dbReference type="AlphaFoldDB" id="A0A926NZI0"/>
<accession>A0A926NZI0</accession>
<reference evidence="3" key="1">
    <citation type="submission" date="2020-05" db="EMBL/GenBank/DDBJ databases">
        <title>Identification of trans-AT polyketide cluster in two marine bacteria, producers of a novel glutaramide-containing polyketide sesbanimide D and analogs.</title>
        <authorList>
            <person name="Kacar D."/>
            <person name="Rodriguez P."/>
            <person name="Canedo L."/>
            <person name="Gonzalez E."/>
            <person name="Galan B."/>
            <person name="De La Calle F."/>
            <person name="Garcia J.L."/>
        </authorList>
    </citation>
    <scope>NUCLEOTIDE SEQUENCE</scope>
    <source>
        <strain evidence="3">PHM038</strain>
    </source>
</reference>
<comment type="caution">
    <text evidence="3">The sequence shown here is derived from an EMBL/GenBank/DDBJ whole genome shotgun (WGS) entry which is preliminary data.</text>
</comment>
<dbReference type="PANTHER" id="PTHR42951:SF20">
    <property type="entry name" value="BETA LACTAMASE"/>
    <property type="match status" value="1"/>
</dbReference>
<name>A0A926NZI0_9HYPH</name>
<evidence type="ECO:0000256" key="1">
    <source>
        <dbReference type="SAM" id="MobiDB-lite"/>
    </source>
</evidence>
<feature type="compositionally biased region" description="Acidic residues" evidence="1">
    <location>
        <begin position="323"/>
        <end position="341"/>
    </location>
</feature>
<evidence type="ECO:0000313" key="3">
    <source>
        <dbReference type="EMBL" id="MBD1546618.1"/>
    </source>
</evidence>
<feature type="compositionally biased region" description="Basic and acidic residues" evidence="1">
    <location>
        <begin position="357"/>
        <end position="381"/>
    </location>
</feature>
<feature type="region of interest" description="Disordered" evidence="1">
    <location>
        <begin position="353"/>
        <end position="381"/>
    </location>
</feature>
<evidence type="ECO:0000313" key="4">
    <source>
        <dbReference type="Proteomes" id="UP000598467"/>
    </source>
</evidence>
<dbReference type="Gene3D" id="3.60.15.10">
    <property type="entry name" value="Ribonuclease Z/Hydroxyacylglutathione hydrolase-like"/>
    <property type="match status" value="1"/>
</dbReference>
<sequence length="381" mass="40644">MNKNVTAKNDTSKPDRKTTFREVGRDCYAFCVEGGSNTGVVIGESSVLVVDAQPTANGAEAVLAEIAKVTDKPVKYVVLTHYHADSSLGAAAFQPSEIIASDLTRRMIEERGQADRSASLSRTPELFGGAKRLPAQIRPSMSFASSMTINLGRRDVRLMHLGRGHTMGDVVVWVPDAGVLFAGDLVANQAACYCGDAHLTDWPKALSRIAAFRPNALMPGRGRALVGAERIDEAVSATAGFLVLLRDTAAFCVQEGKGLKGTYAAVREAMDPAFASFVDYERHLPFNVARAYDEAQGLDIPQIWTTERDQDLADALQGVSAQEEPEGAVENTAGEESEVDGDVLDLSLDDIAGDTEAVEKAADGADGEKEKTDRNLEPAGA</sequence>
<evidence type="ECO:0000259" key="2">
    <source>
        <dbReference type="SMART" id="SM00849"/>
    </source>
</evidence>
<dbReference type="SMART" id="SM00849">
    <property type="entry name" value="Lactamase_B"/>
    <property type="match status" value="1"/>
</dbReference>
<proteinExistence type="predicted"/>
<dbReference type="EMBL" id="JABFCZ010000010">
    <property type="protein sequence ID" value="MBD1546618.1"/>
    <property type="molecule type" value="Genomic_DNA"/>
</dbReference>
<dbReference type="InterPro" id="IPR050855">
    <property type="entry name" value="NDM-1-like"/>
</dbReference>
<dbReference type="InterPro" id="IPR001279">
    <property type="entry name" value="Metallo-B-lactamas"/>
</dbReference>
<dbReference type="Proteomes" id="UP000598467">
    <property type="component" value="Unassembled WGS sequence"/>
</dbReference>
<dbReference type="CDD" id="cd16282">
    <property type="entry name" value="metallo-hydrolase-like_MBL-fold"/>
    <property type="match status" value="1"/>
</dbReference>
<protein>
    <submittedName>
        <fullName evidence="3">MBL fold metallo-hydrolase</fullName>
    </submittedName>
</protein>
<feature type="region of interest" description="Disordered" evidence="1">
    <location>
        <begin position="318"/>
        <end position="341"/>
    </location>
</feature>
<dbReference type="SUPFAM" id="SSF56281">
    <property type="entry name" value="Metallo-hydrolase/oxidoreductase"/>
    <property type="match status" value="1"/>
</dbReference>